<dbReference type="PANTHER" id="PTHR30469">
    <property type="entry name" value="MULTIDRUG RESISTANCE PROTEIN MDTA"/>
    <property type="match status" value="1"/>
</dbReference>
<dbReference type="InterPro" id="IPR006143">
    <property type="entry name" value="RND_pump_MFP"/>
</dbReference>
<feature type="transmembrane region" description="Helical" evidence="2">
    <location>
        <begin position="20"/>
        <end position="38"/>
    </location>
</feature>
<evidence type="ECO:0000259" key="5">
    <source>
        <dbReference type="Pfam" id="PF25954"/>
    </source>
</evidence>
<dbReference type="InterPro" id="IPR058792">
    <property type="entry name" value="Beta-barrel_RND_2"/>
</dbReference>
<dbReference type="Gene3D" id="2.40.50.100">
    <property type="match status" value="1"/>
</dbReference>
<keyword evidence="2" id="KW-1133">Transmembrane helix</keyword>
<protein>
    <submittedName>
        <fullName evidence="6">Efflux RND transporter periplasmic adaptor subunit</fullName>
    </submittedName>
</protein>
<proteinExistence type="inferred from homology"/>
<dbReference type="Pfam" id="PF25917">
    <property type="entry name" value="BSH_RND"/>
    <property type="match status" value="1"/>
</dbReference>
<dbReference type="Gene3D" id="2.40.30.170">
    <property type="match status" value="1"/>
</dbReference>
<accession>A0ABW3I7U3</accession>
<dbReference type="SUPFAM" id="SSF111369">
    <property type="entry name" value="HlyD-like secretion proteins"/>
    <property type="match status" value="1"/>
</dbReference>
<dbReference type="PANTHER" id="PTHR30469:SF11">
    <property type="entry name" value="BLL4320 PROTEIN"/>
    <property type="match status" value="1"/>
</dbReference>
<evidence type="ECO:0000313" key="6">
    <source>
        <dbReference type="EMBL" id="MFD0965939.1"/>
    </source>
</evidence>
<name>A0ABW3I7U3_9PAST</name>
<dbReference type="PRINTS" id="PR01490">
    <property type="entry name" value="RTXTOXIND"/>
</dbReference>
<dbReference type="EMBL" id="JBHTJN010000008">
    <property type="protein sequence ID" value="MFD0965939.1"/>
    <property type="molecule type" value="Genomic_DNA"/>
</dbReference>
<keyword evidence="2" id="KW-0472">Membrane</keyword>
<dbReference type="RefSeq" id="WP_380819448.1">
    <property type="nucleotide sequence ID" value="NZ_JBHTJN010000008.1"/>
</dbReference>
<evidence type="ECO:0000313" key="7">
    <source>
        <dbReference type="Proteomes" id="UP001596996"/>
    </source>
</evidence>
<dbReference type="InterPro" id="IPR058625">
    <property type="entry name" value="MdtA-like_BSH"/>
</dbReference>
<dbReference type="InterPro" id="IPR058624">
    <property type="entry name" value="MdtA-like_HH"/>
</dbReference>
<dbReference type="NCBIfam" id="TIGR01730">
    <property type="entry name" value="RND_mfp"/>
    <property type="match status" value="1"/>
</dbReference>
<dbReference type="Pfam" id="PF25876">
    <property type="entry name" value="HH_MFP_RND"/>
    <property type="match status" value="1"/>
</dbReference>
<feature type="domain" description="Multidrug resistance protein MdtA-like barrel-sandwich hybrid" evidence="4">
    <location>
        <begin position="85"/>
        <end position="203"/>
    </location>
</feature>
<dbReference type="Proteomes" id="UP001596996">
    <property type="component" value="Unassembled WGS sequence"/>
</dbReference>
<comment type="similarity">
    <text evidence="1">Belongs to the membrane fusion protein (MFP) (TC 8.A.1) family.</text>
</comment>
<reference evidence="7" key="1">
    <citation type="journal article" date="2019" name="Int. J. Syst. Evol. Microbiol.">
        <title>The Global Catalogue of Microorganisms (GCM) 10K type strain sequencing project: providing services to taxonomists for standard genome sequencing and annotation.</title>
        <authorList>
            <consortium name="The Broad Institute Genomics Platform"/>
            <consortium name="The Broad Institute Genome Sequencing Center for Infectious Disease"/>
            <person name="Wu L."/>
            <person name="Ma J."/>
        </authorList>
    </citation>
    <scope>NUCLEOTIDE SEQUENCE [LARGE SCALE GENOMIC DNA]</scope>
    <source>
        <strain evidence="7">CCUG 61707</strain>
    </source>
</reference>
<comment type="caution">
    <text evidence="6">The sequence shown here is derived from an EMBL/GenBank/DDBJ whole genome shotgun (WGS) entry which is preliminary data.</text>
</comment>
<sequence>MSIDTQLSKSKHSHIFWMKIVLAVIVLCFVSMIVANIMKGIATGKYIAGLPETAQPVTAMKIEGTAWTPVIKTTGLVRPNQGAMLSSQMPGTVAKILVQSGQMVKKGDVLVELDNSVEMANLESAQARLPSVKQAYQRYQALYKTKSISRQELDNAKATYDTLTANIDSLKAQIKRRQIIAPFDGMAGIVKVNIGQYVTVGTEIVRVEDRTQMKIDFSLSQNLLEKLHIGQTIIATIDANKSETFNAKITAIEPAINVTTGLVDLQATFEGSAAQQLLSGMFTRLNIALPTENNQIVVPQVAISYNMYGEIAYVLTALSSEEKETLLNNDHFPHKEHIDNVYRANQITVFTKDRQGIYAQLQPKGIKLGDLIVTGGQQNLSNGSLVIVTDKQGVGTTTPKLKSNL</sequence>
<keyword evidence="7" id="KW-1185">Reference proteome</keyword>
<evidence type="ECO:0000256" key="2">
    <source>
        <dbReference type="SAM" id="Phobius"/>
    </source>
</evidence>
<dbReference type="Gene3D" id="1.10.287.470">
    <property type="entry name" value="Helix hairpin bin"/>
    <property type="match status" value="1"/>
</dbReference>
<gene>
    <name evidence="6" type="ORF">ACFQ02_03615</name>
</gene>
<dbReference type="Gene3D" id="2.40.420.20">
    <property type="match status" value="1"/>
</dbReference>
<evidence type="ECO:0000259" key="4">
    <source>
        <dbReference type="Pfam" id="PF25917"/>
    </source>
</evidence>
<feature type="domain" description="CusB-like beta-barrel" evidence="5">
    <location>
        <begin position="217"/>
        <end position="288"/>
    </location>
</feature>
<evidence type="ECO:0000256" key="1">
    <source>
        <dbReference type="ARBA" id="ARBA00009477"/>
    </source>
</evidence>
<evidence type="ECO:0000259" key="3">
    <source>
        <dbReference type="Pfam" id="PF25876"/>
    </source>
</evidence>
<organism evidence="6 7">
    <name type="scientific">Seminibacterium arietis</name>
    <dbReference type="NCBI Taxonomy" id="1173502"/>
    <lineage>
        <taxon>Bacteria</taxon>
        <taxon>Pseudomonadati</taxon>
        <taxon>Pseudomonadota</taxon>
        <taxon>Gammaproteobacteria</taxon>
        <taxon>Pasteurellales</taxon>
        <taxon>Pasteurellaceae</taxon>
        <taxon>Seminibacterium</taxon>
    </lineage>
</organism>
<dbReference type="Pfam" id="PF25954">
    <property type="entry name" value="Beta-barrel_RND_2"/>
    <property type="match status" value="1"/>
</dbReference>
<feature type="domain" description="Multidrug resistance protein MdtA-like alpha-helical hairpin" evidence="3">
    <location>
        <begin position="120"/>
        <end position="178"/>
    </location>
</feature>
<keyword evidence="2" id="KW-0812">Transmembrane</keyword>